<reference evidence="1 2" key="1">
    <citation type="journal article" date="2019" name="Ecotoxicol. Environ. Saf.">
        <title>Microbial characterization of heavy metal resistant bacterial strains isolated from an electroplating wastewater treatment plant.</title>
        <authorList>
            <person name="Cai X."/>
            <person name="Zheng X."/>
            <person name="Zhang D."/>
            <person name="Iqbal W."/>
            <person name="Liu C."/>
            <person name="Yang B."/>
            <person name="Zhao X."/>
            <person name="Lu X."/>
            <person name="Mao Y."/>
        </authorList>
    </citation>
    <scope>NUCLEOTIDE SEQUENCE [LARGE SCALE GENOMIC DNA]</scope>
    <source>
        <strain evidence="1 2">Co1-1</strain>
    </source>
</reference>
<gene>
    <name evidence="1" type="ORF">D0437_25025</name>
</gene>
<dbReference type="InterPro" id="IPR027635">
    <property type="entry name" value="Lantibiotic2_lead_pep_dom"/>
</dbReference>
<dbReference type="AlphaFoldDB" id="A0A9X7LZX6"/>
<evidence type="ECO:0000313" key="2">
    <source>
        <dbReference type="Proteomes" id="UP000321735"/>
    </source>
</evidence>
<evidence type="ECO:0000313" key="1">
    <source>
        <dbReference type="EMBL" id="QDZ76154.1"/>
    </source>
</evidence>
<dbReference type="NCBIfam" id="NF000539">
    <property type="entry name" value="plantaricin"/>
    <property type="match status" value="1"/>
</dbReference>
<dbReference type="InterPro" id="IPR027632">
    <property type="entry name" value="Lant_2_A2"/>
</dbReference>
<dbReference type="Proteomes" id="UP000321735">
    <property type="component" value="Chromosome"/>
</dbReference>
<dbReference type="RefSeq" id="WP_000239231.1">
    <property type="nucleotide sequence ID" value="NZ_CP031778.1"/>
</dbReference>
<proteinExistence type="predicted"/>
<name>A0A9X7LZX6_BACCE</name>
<dbReference type="Pfam" id="PF16934">
    <property type="entry name" value="Mersacidin"/>
    <property type="match status" value="1"/>
</dbReference>
<organism evidence="1 2">
    <name type="scientific">Bacillus cereus</name>
    <dbReference type="NCBI Taxonomy" id="1396"/>
    <lineage>
        <taxon>Bacteria</taxon>
        <taxon>Bacillati</taxon>
        <taxon>Bacillota</taxon>
        <taxon>Bacilli</taxon>
        <taxon>Bacillales</taxon>
        <taxon>Bacillaceae</taxon>
        <taxon>Bacillus</taxon>
        <taxon>Bacillus cereus group</taxon>
    </lineage>
</organism>
<dbReference type="NCBIfam" id="TIGR03898">
    <property type="entry name" value="lanti_MRSA_kill"/>
    <property type="match status" value="1"/>
</dbReference>
<accession>A0A9X7LZX6</accession>
<dbReference type="EMBL" id="CP031778">
    <property type="protein sequence ID" value="QDZ76154.1"/>
    <property type="molecule type" value="Genomic_DNA"/>
</dbReference>
<sequence>MVKKFKFTKEELVAAWKDPQVREKSKDLPNHPSGKVLNELSEEELAEVQGASDVQVATTPMCVRLTVLPATSIKLCK</sequence>
<protein>
    <submittedName>
        <fullName evidence="1">Mersacidin/lichenicidin family type 2 lantibiotic</fullName>
    </submittedName>
</protein>
<dbReference type="GO" id="GO:0050830">
    <property type="term" value="P:defense response to Gram-positive bacterium"/>
    <property type="evidence" value="ECO:0007669"/>
    <property type="project" value="InterPro"/>
</dbReference>